<proteinExistence type="predicted"/>
<evidence type="ECO:0000313" key="3">
    <source>
        <dbReference type="EMBL" id="REB70490.1"/>
    </source>
</evidence>
<reference evidence="3 4" key="1">
    <citation type="submission" date="2017-09" db="EMBL/GenBank/DDBJ databases">
        <authorList>
            <person name="Bumgarner R.E."/>
        </authorList>
    </citation>
    <scope>NUCLEOTIDE SEQUENCE [LARGE SCALE GENOMIC DNA]</scope>
    <source>
        <strain evidence="3 4">T34998</strain>
    </source>
</reference>
<feature type="domain" description="Peptidoglycan beta-N-acetylmuramidase NamZ C-terminal" evidence="2">
    <location>
        <begin position="271"/>
        <end position="428"/>
    </location>
</feature>
<dbReference type="RefSeq" id="WP_115938033.1">
    <property type="nucleotide sequence ID" value="NZ_PCZS01000001.1"/>
</dbReference>
<dbReference type="PIRSF" id="PIRSF016719">
    <property type="entry name" value="UCP016719"/>
    <property type="match status" value="1"/>
</dbReference>
<keyword evidence="4" id="KW-1185">Reference proteome</keyword>
<gene>
    <name evidence="3" type="ORF">CP880_01540</name>
</gene>
<dbReference type="PROSITE" id="PS51318">
    <property type="entry name" value="TAT"/>
    <property type="match status" value="1"/>
</dbReference>
<dbReference type="Gene3D" id="3.40.50.12170">
    <property type="entry name" value="Uncharacterised protein PF07075, DUF1343"/>
    <property type="match status" value="1"/>
</dbReference>
<evidence type="ECO:0000313" key="4">
    <source>
        <dbReference type="Proteomes" id="UP000256324"/>
    </source>
</evidence>
<dbReference type="Pfam" id="PF20732">
    <property type="entry name" value="NamZ_C"/>
    <property type="match status" value="1"/>
</dbReference>
<accession>A0ABX9IC88</accession>
<feature type="domain" description="Peptidoglycan beta-N-acetylmuramidase NamZ N-terminal" evidence="1">
    <location>
        <begin position="59"/>
        <end position="267"/>
    </location>
</feature>
<sequence length="428" mass="47543">MEISRRAFVAANGLGAMAVPLAKPEAVAKHGAGHRHHQVRTGAQLCAEDRWSFLKGRRVGVITNPTGVLDDFSHIVDHMHDHGVNVVAVFGPEHGFRGSSPAGESEQTAKDARTGIMVYDAYGADDKAFAKLFSRTRVDTVLFDIQDGGVRFYTYIWTMYQAMRGAAQIGGIRFIVLDRPNPIGRTARGPMLDMKYASGVGLRPILMQHGMTVGELAAFFADKFLPHENEAATLRNLNIVEMKGWSGGLWSETGLPWVPPSPNMPTPDTALIYPGTGLFEATNMSEGRGTTHPFELIGAPWADHHWADRLNERGLGGVRFREAYFCPTTSKNVGAINGGVQVHLTEPERLNAPEVAAHMLCAARDLYPKFASRKVTWDKYPWQWLDLITGTTDFRTHLVGNSSAERITSGWQRDECQWLRQRQPYLRY</sequence>
<evidence type="ECO:0000259" key="1">
    <source>
        <dbReference type="Pfam" id="PF07075"/>
    </source>
</evidence>
<protein>
    <recommendedName>
        <fullName evidence="5">DUF1343 domain-containing protein</fullName>
    </recommendedName>
</protein>
<dbReference type="InterPro" id="IPR048502">
    <property type="entry name" value="NamZ_N"/>
</dbReference>
<dbReference type="PANTHER" id="PTHR42915:SF1">
    <property type="entry name" value="PEPTIDOGLYCAN BETA-N-ACETYLMURAMIDASE NAMZ"/>
    <property type="match status" value="1"/>
</dbReference>
<comment type="caution">
    <text evidence="3">The sequence shown here is derived from an EMBL/GenBank/DDBJ whole genome shotgun (WGS) entry which is preliminary data.</text>
</comment>
<name>A0ABX9IC88_9ACTN</name>
<dbReference type="Proteomes" id="UP000256324">
    <property type="component" value="Unassembled WGS sequence"/>
</dbReference>
<evidence type="ECO:0008006" key="5">
    <source>
        <dbReference type="Google" id="ProtNLM"/>
    </source>
</evidence>
<dbReference type="InterPro" id="IPR008302">
    <property type="entry name" value="NamZ"/>
</dbReference>
<dbReference type="InterPro" id="IPR006311">
    <property type="entry name" value="TAT_signal"/>
</dbReference>
<evidence type="ECO:0000259" key="2">
    <source>
        <dbReference type="Pfam" id="PF20732"/>
    </source>
</evidence>
<dbReference type="PANTHER" id="PTHR42915">
    <property type="entry name" value="HYPOTHETICAL 460 KDA PROTEIN IN FEUA-SIGW INTERGENIC REGION [PRECURSOR]"/>
    <property type="match status" value="1"/>
</dbReference>
<organism evidence="3 4">
    <name type="scientific">Cutibacterium namnetense</name>
    <dbReference type="NCBI Taxonomy" id="1574624"/>
    <lineage>
        <taxon>Bacteria</taxon>
        <taxon>Bacillati</taxon>
        <taxon>Actinomycetota</taxon>
        <taxon>Actinomycetes</taxon>
        <taxon>Propionibacteriales</taxon>
        <taxon>Propionibacteriaceae</taxon>
        <taxon>Cutibacterium</taxon>
    </lineage>
</organism>
<dbReference type="Gene3D" id="3.90.1150.140">
    <property type="match status" value="1"/>
</dbReference>
<dbReference type="EMBL" id="PCZS01000001">
    <property type="protein sequence ID" value="REB70490.1"/>
    <property type="molecule type" value="Genomic_DNA"/>
</dbReference>
<dbReference type="InterPro" id="IPR048503">
    <property type="entry name" value="NamZ_C"/>
</dbReference>
<dbReference type="Pfam" id="PF07075">
    <property type="entry name" value="NamZ_N"/>
    <property type="match status" value="1"/>
</dbReference>